<organism evidence="2 3">
    <name type="scientific">Carex littledalei</name>
    <dbReference type="NCBI Taxonomy" id="544730"/>
    <lineage>
        <taxon>Eukaryota</taxon>
        <taxon>Viridiplantae</taxon>
        <taxon>Streptophyta</taxon>
        <taxon>Embryophyta</taxon>
        <taxon>Tracheophyta</taxon>
        <taxon>Spermatophyta</taxon>
        <taxon>Magnoliopsida</taxon>
        <taxon>Liliopsida</taxon>
        <taxon>Poales</taxon>
        <taxon>Cyperaceae</taxon>
        <taxon>Cyperoideae</taxon>
        <taxon>Cariceae</taxon>
        <taxon>Carex</taxon>
        <taxon>Carex subgen. Euthyceras</taxon>
    </lineage>
</organism>
<protein>
    <submittedName>
        <fullName evidence="2">Uncharacterized protein</fullName>
    </submittedName>
</protein>
<evidence type="ECO:0000256" key="1">
    <source>
        <dbReference type="SAM" id="MobiDB-lite"/>
    </source>
</evidence>
<evidence type="ECO:0000313" key="3">
    <source>
        <dbReference type="Proteomes" id="UP000623129"/>
    </source>
</evidence>
<proteinExistence type="predicted"/>
<name>A0A833QWL7_9POAL</name>
<comment type="caution">
    <text evidence="2">The sequence shown here is derived from an EMBL/GenBank/DDBJ whole genome shotgun (WGS) entry which is preliminary data.</text>
</comment>
<dbReference type="AlphaFoldDB" id="A0A833QWL7"/>
<sequence>MTKRDEYKHKARKVIETRHPRDRSKRGCRERGKRRELTRVKALADGGGVAKKPLAEGAREARDEHLPLHAHLPPRHKSGQGRLWRAPVTGGCGEGGWRALGSPTTTQRHCLAREGKEGERKSLILSRDLFPIPYLTSILQFENDFDAFFDSAATTTRGRSSAATAQEEMRSLSCSFSHFNPSVRERFRCHFRLSSDHHRRPFFNDGGSGGDEISSLFLFSRQS</sequence>
<feature type="region of interest" description="Disordered" evidence="1">
    <location>
        <begin position="1"/>
        <end position="37"/>
    </location>
</feature>
<dbReference type="Proteomes" id="UP000623129">
    <property type="component" value="Unassembled WGS sequence"/>
</dbReference>
<gene>
    <name evidence="2" type="ORF">FCM35_KLT07948</name>
</gene>
<evidence type="ECO:0000313" key="2">
    <source>
        <dbReference type="EMBL" id="KAF3326318.1"/>
    </source>
</evidence>
<keyword evidence="3" id="KW-1185">Reference proteome</keyword>
<accession>A0A833QWL7</accession>
<dbReference type="EMBL" id="SWLB01000018">
    <property type="protein sequence ID" value="KAF3326318.1"/>
    <property type="molecule type" value="Genomic_DNA"/>
</dbReference>
<reference evidence="2" key="1">
    <citation type="submission" date="2020-01" db="EMBL/GenBank/DDBJ databases">
        <title>Genome sequence of Kobresia littledalei, the first chromosome-level genome in the family Cyperaceae.</title>
        <authorList>
            <person name="Qu G."/>
        </authorList>
    </citation>
    <scope>NUCLEOTIDE SEQUENCE</scope>
    <source>
        <strain evidence="2">C.B.Clarke</strain>
        <tissue evidence="2">Leaf</tissue>
    </source>
</reference>